<dbReference type="EMBL" id="JBHMCY010000037">
    <property type="protein sequence ID" value="MFB9464916.1"/>
    <property type="molecule type" value="Genomic_DNA"/>
</dbReference>
<keyword evidence="2" id="KW-1185">Reference proteome</keyword>
<reference evidence="1 2" key="1">
    <citation type="submission" date="2024-09" db="EMBL/GenBank/DDBJ databases">
        <authorList>
            <person name="Sun Q."/>
            <person name="Mori K."/>
        </authorList>
    </citation>
    <scope>NUCLEOTIDE SEQUENCE [LARGE SCALE GENOMIC DNA]</scope>
    <source>
        <strain evidence="1 2">JCM 6917</strain>
    </source>
</reference>
<accession>A0ABV5N3X9</accession>
<evidence type="ECO:0000313" key="1">
    <source>
        <dbReference type="EMBL" id="MFB9464916.1"/>
    </source>
</evidence>
<name>A0ABV5N3X9_9ACTN</name>
<dbReference type="Proteomes" id="UP001589709">
    <property type="component" value="Unassembled WGS sequence"/>
</dbReference>
<sequence length="66" mass="6805">MNLLSSGIRLKAAGADTAVPARPTRSVLVIEELDSVADHMVALSTFCVQAETAAPAASRRAGRPDA</sequence>
<protein>
    <submittedName>
        <fullName evidence="1">Uncharacterized protein</fullName>
    </submittedName>
</protein>
<evidence type="ECO:0000313" key="2">
    <source>
        <dbReference type="Proteomes" id="UP001589709"/>
    </source>
</evidence>
<organism evidence="1 2">
    <name type="scientific">Streptomyces cinereospinus</name>
    <dbReference type="NCBI Taxonomy" id="285561"/>
    <lineage>
        <taxon>Bacteria</taxon>
        <taxon>Bacillati</taxon>
        <taxon>Actinomycetota</taxon>
        <taxon>Actinomycetes</taxon>
        <taxon>Kitasatosporales</taxon>
        <taxon>Streptomycetaceae</taxon>
        <taxon>Streptomyces</taxon>
    </lineage>
</organism>
<proteinExistence type="predicted"/>
<dbReference type="RefSeq" id="WP_381347755.1">
    <property type="nucleotide sequence ID" value="NZ_JBHMCY010000037.1"/>
</dbReference>
<gene>
    <name evidence="1" type="ORF">ACFF45_19920</name>
</gene>
<comment type="caution">
    <text evidence="1">The sequence shown here is derived from an EMBL/GenBank/DDBJ whole genome shotgun (WGS) entry which is preliminary data.</text>
</comment>